<evidence type="ECO:0000256" key="1">
    <source>
        <dbReference type="ARBA" id="ARBA00022723"/>
    </source>
</evidence>
<keyword evidence="5" id="KW-1185">Reference proteome</keyword>
<keyword evidence="1" id="KW-0479">Metal-binding</keyword>
<protein>
    <submittedName>
        <fullName evidence="4">Cupin domain-containing protein</fullName>
    </submittedName>
</protein>
<name>A0ABW7C5U8_9CYAN</name>
<dbReference type="InterPro" id="IPR013096">
    <property type="entry name" value="Cupin_2"/>
</dbReference>
<dbReference type="EMBL" id="JAZAQF010000014">
    <property type="protein sequence ID" value="MFG3816583.1"/>
    <property type="molecule type" value="Genomic_DNA"/>
</dbReference>
<proteinExistence type="predicted"/>
<dbReference type="Gene3D" id="2.60.120.10">
    <property type="entry name" value="Jelly Rolls"/>
    <property type="match status" value="1"/>
</dbReference>
<dbReference type="Pfam" id="PF07883">
    <property type="entry name" value="Cupin_2"/>
    <property type="match status" value="1"/>
</dbReference>
<feature type="domain" description="Cupin type-2" evidence="3">
    <location>
        <begin position="76"/>
        <end position="134"/>
    </location>
</feature>
<accession>A0ABW7C5U8</accession>
<dbReference type="SUPFAM" id="SSF51182">
    <property type="entry name" value="RmlC-like cupins"/>
    <property type="match status" value="1"/>
</dbReference>
<dbReference type="InterPro" id="IPR014710">
    <property type="entry name" value="RmlC-like_jellyroll"/>
</dbReference>
<dbReference type="Proteomes" id="UP001604335">
    <property type="component" value="Unassembled WGS sequence"/>
</dbReference>
<dbReference type="RefSeq" id="WP_393010591.1">
    <property type="nucleotide sequence ID" value="NZ_JAZAQF010000014.1"/>
</dbReference>
<evidence type="ECO:0000259" key="3">
    <source>
        <dbReference type="Pfam" id="PF07883"/>
    </source>
</evidence>
<feature type="region of interest" description="Disordered" evidence="2">
    <location>
        <begin position="165"/>
        <end position="186"/>
    </location>
</feature>
<comment type="caution">
    <text evidence="4">The sequence shown here is derived from an EMBL/GenBank/DDBJ whole genome shotgun (WGS) entry which is preliminary data.</text>
</comment>
<dbReference type="PANTHER" id="PTHR35848:SF6">
    <property type="entry name" value="CUPIN TYPE-2 DOMAIN-CONTAINING PROTEIN"/>
    <property type="match status" value="1"/>
</dbReference>
<dbReference type="InterPro" id="IPR051610">
    <property type="entry name" value="GPI/OXD"/>
</dbReference>
<gene>
    <name evidence="4" type="ORF">VPK24_02955</name>
</gene>
<dbReference type="InterPro" id="IPR011051">
    <property type="entry name" value="RmlC_Cupin_sf"/>
</dbReference>
<evidence type="ECO:0000313" key="5">
    <source>
        <dbReference type="Proteomes" id="UP001604335"/>
    </source>
</evidence>
<sequence length="186" mass="20353">MYHASPSTQPTAQTGPDFAVTHAGPLANLEQFTFTLNLGDRSLPAPGKLFLKDLLGLTGAEISVNSLSPKESLLFYHKHQQNEEVYLFLAGEGEFQVNNWVFPVQEGSFVRVSPDGERCLRNRSLVDHLVWIVVQVRAQSYSSGSTTEDGIMVPKRVSWMGKQVLSPGKVPTPQQGLDSAQGDRGA</sequence>
<organism evidence="4 5">
    <name type="scientific">Limnothrix redekei LRLZ20PSL1</name>
    <dbReference type="NCBI Taxonomy" id="3112953"/>
    <lineage>
        <taxon>Bacteria</taxon>
        <taxon>Bacillati</taxon>
        <taxon>Cyanobacteriota</taxon>
        <taxon>Cyanophyceae</taxon>
        <taxon>Pseudanabaenales</taxon>
        <taxon>Pseudanabaenaceae</taxon>
        <taxon>Limnothrix</taxon>
    </lineage>
</organism>
<reference evidence="5" key="1">
    <citation type="journal article" date="2024" name="Algal Res.">
        <title>Biochemical, toxicological and genomic investigation of a high-biomass producing Limnothrix strain isolated from Italian shallow drinking water reservoir.</title>
        <authorList>
            <person name="Simonazzi M."/>
            <person name="Shishido T.K."/>
            <person name="Delbaje E."/>
            <person name="Wahlsten M."/>
            <person name="Fewer D.P."/>
            <person name="Sivonen K."/>
            <person name="Pezzolesi L."/>
            <person name="Pistocchi R."/>
        </authorList>
    </citation>
    <scope>NUCLEOTIDE SEQUENCE [LARGE SCALE GENOMIC DNA]</scope>
    <source>
        <strain evidence="5">LRLZ20PSL1</strain>
    </source>
</reference>
<evidence type="ECO:0000313" key="4">
    <source>
        <dbReference type="EMBL" id="MFG3816583.1"/>
    </source>
</evidence>
<evidence type="ECO:0000256" key="2">
    <source>
        <dbReference type="SAM" id="MobiDB-lite"/>
    </source>
</evidence>
<dbReference type="PANTHER" id="PTHR35848">
    <property type="entry name" value="OXALATE-BINDING PROTEIN"/>
    <property type="match status" value="1"/>
</dbReference>